<comment type="caution">
    <text evidence="10">The sequence shown here is derived from an EMBL/GenBank/DDBJ whole genome shotgun (WGS) entry which is preliminary data.</text>
</comment>
<keyword evidence="3 7" id="KW-0812">Transmembrane</keyword>
<feature type="transmembrane region" description="Helical" evidence="7">
    <location>
        <begin position="446"/>
        <end position="465"/>
    </location>
</feature>
<keyword evidence="2" id="KW-1003">Cell membrane</keyword>
<evidence type="ECO:0000256" key="6">
    <source>
        <dbReference type="ARBA" id="ARBA00038076"/>
    </source>
</evidence>
<keyword evidence="4 7" id="KW-1133">Transmembrane helix</keyword>
<dbReference type="Pfam" id="PF12704">
    <property type="entry name" value="MacB_PCD"/>
    <property type="match status" value="2"/>
</dbReference>
<dbReference type="PANTHER" id="PTHR30572">
    <property type="entry name" value="MEMBRANE COMPONENT OF TRANSPORTER-RELATED"/>
    <property type="match status" value="1"/>
</dbReference>
<feature type="domain" description="MacB-like periplasmic core" evidence="9">
    <location>
        <begin position="474"/>
        <end position="675"/>
    </location>
</feature>
<feature type="domain" description="MacB-like periplasmic core" evidence="9">
    <location>
        <begin position="24"/>
        <end position="221"/>
    </location>
</feature>
<feature type="domain" description="ABC3 transporter permease C-terminal" evidence="8">
    <location>
        <begin position="254"/>
        <end position="373"/>
    </location>
</feature>
<gene>
    <name evidence="10" type="ORF">GLP40_09780</name>
</gene>
<feature type="transmembrane region" description="Helical" evidence="7">
    <location>
        <begin position="420"/>
        <end position="439"/>
    </location>
</feature>
<dbReference type="InterPro" id="IPR025857">
    <property type="entry name" value="MacB_PCD"/>
</dbReference>
<feature type="transmembrane region" description="Helical" evidence="7">
    <location>
        <begin position="255"/>
        <end position="276"/>
    </location>
</feature>
<organism evidence="10 11">
    <name type="scientific">Nocardia aurantiaca</name>
    <dbReference type="NCBI Taxonomy" id="2675850"/>
    <lineage>
        <taxon>Bacteria</taxon>
        <taxon>Bacillati</taxon>
        <taxon>Actinomycetota</taxon>
        <taxon>Actinomycetes</taxon>
        <taxon>Mycobacteriales</taxon>
        <taxon>Nocardiaceae</taxon>
        <taxon>Nocardia</taxon>
    </lineage>
</organism>
<evidence type="ECO:0000256" key="7">
    <source>
        <dbReference type="SAM" id="Phobius"/>
    </source>
</evidence>
<evidence type="ECO:0000259" key="8">
    <source>
        <dbReference type="Pfam" id="PF02687"/>
    </source>
</evidence>
<dbReference type="Proteomes" id="UP000432464">
    <property type="component" value="Unassembled WGS sequence"/>
</dbReference>
<evidence type="ECO:0000256" key="3">
    <source>
        <dbReference type="ARBA" id="ARBA00022692"/>
    </source>
</evidence>
<evidence type="ECO:0000256" key="4">
    <source>
        <dbReference type="ARBA" id="ARBA00022989"/>
    </source>
</evidence>
<dbReference type="GO" id="GO:0022857">
    <property type="term" value="F:transmembrane transporter activity"/>
    <property type="evidence" value="ECO:0007669"/>
    <property type="project" value="TreeGrafter"/>
</dbReference>
<comment type="similarity">
    <text evidence="6">Belongs to the ABC-4 integral membrane protein family.</text>
</comment>
<feature type="transmembrane region" description="Helical" evidence="7">
    <location>
        <begin position="26"/>
        <end position="48"/>
    </location>
</feature>
<dbReference type="Pfam" id="PF02687">
    <property type="entry name" value="FtsX"/>
    <property type="match status" value="2"/>
</dbReference>
<feature type="domain" description="ABC3 transporter permease C-terminal" evidence="8">
    <location>
        <begin position="706"/>
        <end position="823"/>
    </location>
</feature>
<evidence type="ECO:0000259" key="9">
    <source>
        <dbReference type="Pfam" id="PF12704"/>
    </source>
</evidence>
<sequence length="831" mass="85286">MIRAALDRLRLFNIGELFAHRARTTMAMVVMGISAGLLVSVFSISGSITGSVDKLTHSLGGKAVLEVSGITDAGFDQQLLQQIRAVPGIGAAVPMLRQSIGADDDRALLIGADQSVAQLGSDLGGTLKDQASTLLTVSNGVLVGSAMGHREGEKFQLGTVTATVAGVIDDSTAAKINGGHIVIALLPVAQKITDRTGHLDSVQIVAAPNTDVDQLRSELTRVVAGRAVVADPDLRTAQAGGAVMLVRYSTLASSASALIVSSFLIYNAMSMAVAQRRPMLSLLRAMGGKRGPMVRDLLAEAAILGLLGGISGSIIGIFMGRTAIHQLPAAIVNSVESRTEYEVPDYAVPVAILACVLASVAAAAIAARQVYKVAPIEALAPVGVGAADMVKPVMRWAAAILGLIMVSGAVFVAGADLGRVSIGAISLAIAGAVVLCFAATDPIVRAVAAVARLFGAPGALGATTIERAPRRVWATVMTVMIGVTAIVAIGNATRNMVTAATDSFEGLGRTDVFVSPTAMEQFPTGPLLPADLKQKLSAIPGVGGVGSAQMAFATLGRGRVMLQAYESGVVRVSALDSVSQTDLARMAAGQGVVISRDVARSLGVHEGSDLTLPTPTGEHTVQVLRVVPYFSAIAGVVVLDLGIMRQWYQRPGETIIGIDFAPGADHAAVMAAVRAAVPADIHVSTGRDAVTAISSSVRQGTSISGAILWIVVVVAAVALLNTLMLSVLDRRRELGVLRAMGTSRRFLLRTVLTEAVGIGLTGAALGLAVGSAVHYLATVALGHAIAMDIAYHPSLLLVAYALIALGLSLLGAIPPALRAARLPIVEAIAVD</sequence>
<name>A0A6I3KQV3_9NOCA</name>
<keyword evidence="11" id="KW-1185">Reference proteome</keyword>
<feature type="transmembrane region" description="Helical" evidence="7">
    <location>
        <begin position="396"/>
        <end position="414"/>
    </location>
</feature>
<accession>A0A6I3KQV3</accession>
<evidence type="ECO:0000313" key="11">
    <source>
        <dbReference type="Proteomes" id="UP000432464"/>
    </source>
</evidence>
<feature type="transmembrane region" description="Helical" evidence="7">
    <location>
        <begin position="746"/>
        <end position="769"/>
    </location>
</feature>
<evidence type="ECO:0000313" key="10">
    <source>
        <dbReference type="EMBL" id="MTE13063.1"/>
    </source>
</evidence>
<feature type="transmembrane region" description="Helical" evidence="7">
    <location>
        <begin position="297"/>
        <end position="319"/>
    </location>
</feature>
<evidence type="ECO:0000256" key="5">
    <source>
        <dbReference type="ARBA" id="ARBA00023136"/>
    </source>
</evidence>
<feature type="transmembrane region" description="Helical" evidence="7">
    <location>
        <begin position="626"/>
        <end position="644"/>
    </location>
</feature>
<dbReference type="AlphaFoldDB" id="A0A6I3KQV3"/>
<feature type="transmembrane region" description="Helical" evidence="7">
    <location>
        <begin position="346"/>
        <end position="367"/>
    </location>
</feature>
<keyword evidence="5 7" id="KW-0472">Membrane</keyword>
<protein>
    <submittedName>
        <fullName evidence="10">FtsX-like permease family protein</fullName>
    </submittedName>
</protein>
<dbReference type="GO" id="GO:0005886">
    <property type="term" value="C:plasma membrane"/>
    <property type="evidence" value="ECO:0007669"/>
    <property type="project" value="UniProtKB-SubCell"/>
</dbReference>
<dbReference type="RefSeq" id="WP_154787529.1">
    <property type="nucleotide sequence ID" value="NZ_WMBB01000004.1"/>
</dbReference>
<dbReference type="EMBL" id="WMBB01000004">
    <property type="protein sequence ID" value="MTE13063.1"/>
    <property type="molecule type" value="Genomic_DNA"/>
</dbReference>
<dbReference type="PANTHER" id="PTHR30572:SF4">
    <property type="entry name" value="ABC TRANSPORTER PERMEASE YTRF"/>
    <property type="match status" value="1"/>
</dbReference>
<feature type="transmembrane region" description="Helical" evidence="7">
    <location>
        <begin position="471"/>
        <end position="489"/>
    </location>
</feature>
<proteinExistence type="inferred from homology"/>
<feature type="transmembrane region" description="Helical" evidence="7">
    <location>
        <begin position="789"/>
        <end position="813"/>
    </location>
</feature>
<feature type="transmembrane region" description="Helical" evidence="7">
    <location>
        <begin position="706"/>
        <end position="725"/>
    </location>
</feature>
<dbReference type="InterPro" id="IPR050250">
    <property type="entry name" value="Macrolide_Exporter_MacB"/>
</dbReference>
<comment type="subcellular location">
    <subcellularLocation>
        <location evidence="1">Cell membrane</location>
        <topology evidence="1">Multi-pass membrane protein</topology>
    </subcellularLocation>
</comment>
<reference evidence="10 11" key="1">
    <citation type="submission" date="2019-11" db="EMBL/GenBank/DDBJ databases">
        <title>Nocardia sp. nov. CT2-14 isolated from soil.</title>
        <authorList>
            <person name="Kanchanasin P."/>
            <person name="Tanasupawat S."/>
            <person name="Yuki M."/>
            <person name="Kudo T."/>
        </authorList>
    </citation>
    <scope>NUCLEOTIDE SEQUENCE [LARGE SCALE GENOMIC DNA]</scope>
    <source>
        <strain evidence="10 11">CT2-14</strain>
    </source>
</reference>
<evidence type="ECO:0000256" key="1">
    <source>
        <dbReference type="ARBA" id="ARBA00004651"/>
    </source>
</evidence>
<evidence type="ECO:0000256" key="2">
    <source>
        <dbReference type="ARBA" id="ARBA00022475"/>
    </source>
</evidence>
<dbReference type="InterPro" id="IPR003838">
    <property type="entry name" value="ABC3_permease_C"/>
</dbReference>